<name>A0A2P2N371_RHIMU</name>
<reference evidence="1" key="1">
    <citation type="submission" date="2018-02" db="EMBL/GenBank/DDBJ databases">
        <title>Rhizophora mucronata_Transcriptome.</title>
        <authorList>
            <person name="Meera S.P."/>
            <person name="Sreeshan A."/>
            <person name="Augustine A."/>
        </authorList>
    </citation>
    <scope>NUCLEOTIDE SEQUENCE</scope>
    <source>
        <tissue evidence="1">Leaf</tissue>
    </source>
</reference>
<evidence type="ECO:0000313" key="1">
    <source>
        <dbReference type="EMBL" id="MBX36908.1"/>
    </source>
</evidence>
<proteinExistence type="predicted"/>
<dbReference type="EMBL" id="GGEC01056424">
    <property type="protein sequence ID" value="MBX36908.1"/>
    <property type="molecule type" value="Transcribed_RNA"/>
</dbReference>
<accession>A0A2P2N371</accession>
<sequence>MLCCTGSVIHGFSDQLQLC</sequence>
<organism evidence="1">
    <name type="scientific">Rhizophora mucronata</name>
    <name type="common">Asiatic mangrove</name>
    <dbReference type="NCBI Taxonomy" id="61149"/>
    <lineage>
        <taxon>Eukaryota</taxon>
        <taxon>Viridiplantae</taxon>
        <taxon>Streptophyta</taxon>
        <taxon>Embryophyta</taxon>
        <taxon>Tracheophyta</taxon>
        <taxon>Spermatophyta</taxon>
        <taxon>Magnoliopsida</taxon>
        <taxon>eudicotyledons</taxon>
        <taxon>Gunneridae</taxon>
        <taxon>Pentapetalae</taxon>
        <taxon>rosids</taxon>
        <taxon>fabids</taxon>
        <taxon>Malpighiales</taxon>
        <taxon>Rhizophoraceae</taxon>
        <taxon>Rhizophora</taxon>
    </lineage>
</organism>
<protein>
    <submittedName>
        <fullName evidence="1">Uncharacterized protein</fullName>
    </submittedName>
</protein>
<dbReference type="AlphaFoldDB" id="A0A2P2N371"/>